<feature type="compositionally biased region" description="Polar residues" evidence="1">
    <location>
        <begin position="442"/>
        <end position="453"/>
    </location>
</feature>
<dbReference type="AlphaFoldDB" id="A0AAD9NXQ9"/>
<feature type="compositionally biased region" description="Basic and acidic residues" evidence="1">
    <location>
        <begin position="556"/>
        <end position="572"/>
    </location>
</feature>
<name>A0AAD9NXQ9_RIDPI</name>
<feature type="compositionally biased region" description="Polar residues" evidence="1">
    <location>
        <begin position="886"/>
        <end position="904"/>
    </location>
</feature>
<feature type="compositionally biased region" description="Basic residues" evidence="1">
    <location>
        <begin position="839"/>
        <end position="854"/>
    </location>
</feature>
<feature type="compositionally biased region" description="Low complexity" evidence="1">
    <location>
        <begin position="604"/>
        <end position="614"/>
    </location>
</feature>
<feature type="compositionally biased region" description="Polar residues" evidence="1">
    <location>
        <begin position="626"/>
        <end position="635"/>
    </location>
</feature>
<feature type="region of interest" description="Disordered" evidence="1">
    <location>
        <begin position="681"/>
        <end position="748"/>
    </location>
</feature>
<feature type="compositionally biased region" description="Polar residues" evidence="1">
    <location>
        <begin position="913"/>
        <end position="924"/>
    </location>
</feature>
<keyword evidence="3" id="KW-1185">Reference proteome</keyword>
<sequence>ETQEWIFAVQPPLYRTTVTIATGATPTGATPTDATPVIADDKYPLDSGSDVKDCISAVQSGTSAVPDGTSAVPDGTSAVPHSTYVVPHSDSAKAEGTKSQPKRRRSGATMIGGPLQVYSDVSPERDTKGDSPMTQPCMSDGAISDISAMNRSCVQSQVQTPGSATVQTEVDVALTEDAPVHSPTDSYTVQIALGGATVQSDDESSPQLEGARLAAALCKVTLLSSGEDNGADVLSPLENDVFEMAPYSAVDDSAADVQIALNGVVVQVAPDGALTESTDIQPDGTVVHRTASYLASMEIAPDGALVLMDDGASKEAPCSAPLTPGQSTNAVDKTTEPNIDLTALSTGPQSMGDFNDETDTNLTSVDAHKIPTHNPLGNVEAKKHIDSVASADMPETGFENPLVALQCGDESSSRTIIRTATDSARPSRPKGIHGEADLGSSPHLNNKWHSLQNLDHGGYKRTPSNASLSGVATTNTDDGTSVPFYQIGSAGRWSHRDLSRNCTKQHSQNSPKLHGKSTPANGAELSNSDMDLSQIKPTARRFLHNVFIRSNTSPDMADKLPVDTENKPDSKQKNISVTPVTRRKSFVQRLLHRKDGSNINAARQNRQLQKQQQLLDAERKQPVGDKSTQSAQSDTRLADKGQSLSVSGEKHHRKLSITKDRPPSTSRYGISRMFSKWKSLSDIPTVSGGNGSTKETSTPPTARKSTKETQQKDAQLSATWRSQNDLAPVARNSGTRVGAATKPKGRRHSEWVKPMMSPHHRARTTNDALGIPDFLDVSPGGGLVNNKQVGQTENIWATEYTCSLQKPPPEPVDDSYHPLKRLPKKPDPPTADASQNDQKKKKPNRLNRVFARRKTVSEIPNVTLLKAAQTISPPTTENVKMKPQRKSSVSTLSAPIGDESQTYLNGFDDTDQSSETGLDSQAPQMSDDEKDGNEMEYTFDDSPDVRTQRVSVVAELPTRPIQVLQDRLERPHKKGGGMMRRHSTVVLSAAASAKLSKKQPGYSPTTDKGAMFGRKTHGDIKKSASKVLDTKRDPVQRLKHLKIVLGECQSPLLTIAALLLIRVSLSYLRKENA</sequence>
<feature type="region of interest" description="Disordered" evidence="1">
    <location>
        <begin position="498"/>
        <end position="528"/>
    </location>
</feature>
<evidence type="ECO:0000313" key="2">
    <source>
        <dbReference type="EMBL" id="KAK2184362.1"/>
    </source>
</evidence>
<gene>
    <name evidence="2" type="ORF">NP493_269g03017</name>
</gene>
<feature type="region of interest" description="Disordered" evidence="1">
    <location>
        <begin position="63"/>
        <end position="136"/>
    </location>
</feature>
<feature type="region of interest" description="Disordered" evidence="1">
    <location>
        <begin position="421"/>
        <end position="478"/>
    </location>
</feature>
<feature type="region of interest" description="Disordered" evidence="1">
    <location>
        <begin position="802"/>
        <end position="854"/>
    </location>
</feature>
<feature type="compositionally biased region" description="Polar residues" evidence="1">
    <location>
        <begin position="500"/>
        <end position="511"/>
    </location>
</feature>
<accession>A0AAD9NXQ9</accession>
<evidence type="ECO:0000313" key="3">
    <source>
        <dbReference type="Proteomes" id="UP001209878"/>
    </source>
</evidence>
<feature type="region of interest" description="Disordered" evidence="1">
    <location>
        <begin position="869"/>
        <end position="940"/>
    </location>
</feature>
<feature type="region of interest" description="Disordered" evidence="1">
    <location>
        <begin position="552"/>
        <end position="581"/>
    </location>
</feature>
<dbReference type="Proteomes" id="UP001209878">
    <property type="component" value="Unassembled WGS sequence"/>
</dbReference>
<evidence type="ECO:0000256" key="1">
    <source>
        <dbReference type="SAM" id="MobiDB-lite"/>
    </source>
</evidence>
<feature type="non-terminal residue" evidence="2">
    <location>
        <position position="1073"/>
    </location>
</feature>
<feature type="region of interest" description="Disordered" evidence="1">
    <location>
        <begin position="604"/>
        <end position="668"/>
    </location>
</feature>
<protein>
    <submittedName>
        <fullName evidence="2">Uncharacterized protein</fullName>
    </submittedName>
</protein>
<feature type="region of interest" description="Disordered" evidence="1">
    <location>
        <begin position="996"/>
        <end position="1015"/>
    </location>
</feature>
<feature type="compositionally biased region" description="Polar residues" evidence="1">
    <location>
        <begin position="518"/>
        <end position="528"/>
    </location>
</feature>
<feature type="compositionally biased region" description="Polar residues" evidence="1">
    <location>
        <begin position="462"/>
        <end position="478"/>
    </location>
</feature>
<proteinExistence type="predicted"/>
<comment type="caution">
    <text evidence="2">The sequence shown here is derived from an EMBL/GenBank/DDBJ whole genome shotgun (WGS) entry which is preliminary data.</text>
</comment>
<organism evidence="2 3">
    <name type="scientific">Ridgeia piscesae</name>
    <name type="common">Tubeworm</name>
    <dbReference type="NCBI Taxonomy" id="27915"/>
    <lineage>
        <taxon>Eukaryota</taxon>
        <taxon>Metazoa</taxon>
        <taxon>Spiralia</taxon>
        <taxon>Lophotrochozoa</taxon>
        <taxon>Annelida</taxon>
        <taxon>Polychaeta</taxon>
        <taxon>Sedentaria</taxon>
        <taxon>Canalipalpata</taxon>
        <taxon>Sabellida</taxon>
        <taxon>Siboglinidae</taxon>
        <taxon>Ridgeia</taxon>
    </lineage>
</organism>
<feature type="compositionally biased region" description="Polar residues" evidence="1">
    <location>
        <begin position="712"/>
        <end position="725"/>
    </location>
</feature>
<dbReference type="EMBL" id="JAODUO010000269">
    <property type="protein sequence ID" value="KAK2184362.1"/>
    <property type="molecule type" value="Genomic_DNA"/>
</dbReference>
<reference evidence="2" key="1">
    <citation type="journal article" date="2023" name="Mol. Biol. Evol.">
        <title>Third-Generation Sequencing Reveals the Adaptive Role of the Epigenome in Three Deep-Sea Polychaetes.</title>
        <authorList>
            <person name="Perez M."/>
            <person name="Aroh O."/>
            <person name="Sun Y."/>
            <person name="Lan Y."/>
            <person name="Juniper S.K."/>
            <person name="Young C.R."/>
            <person name="Angers B."/>
            <person name="Qian P.Y."/>
        </authorList>
    </citation>
    <scope>NUCLEOTIDE SEQUENCE</scope>
    <source>
        <strain evidence="2">R07B-5</strain>
    </source>
</reference>
<feature type="region of interest" description="Disordered" evidence="1">
    <location>
        <begin position="314"/>
        <end position="333"/>
    </location>
</feature>
<feature type="compositionally biased region" description="Polar residues" evidence="1">
    <location>
        <begin position="869"/>
        <end position="878"/>
    </location>
</feature>